<feature type="region of interest" description="Disordered" evidence="1">
    <location>
        <begin position="1"/>
        <end position="71"/>
    </location>
</feature>
<protein>
    <submittedName>
        <fullName evidence="2">Uncharacterized protein</fullName>
    </submittedName>
</protein>
<sequence>MDASPRPDESKKKRQTRTRTKNPEVIEANEHDFKELVMEKTSPPAANHPTERRTNRIEGTGNTPNPHTRGNIAAEDSAKLQHLEKLLQSDSDNVGSPGEKSEMYNKFVRSFHEDLS</sequence>
<organism evidence="2 3">
    <name type="scientific">Ceratopteris richardii</name>
    <name type="common">Triangle waterfern</name>
    <dbReference type="NCBI Taxonomy" id="49495"/>
    <lineage>
        <taxon>Eukaryota</taxon>
        <taxon>Viridiplantae</taxon>
        <taxon>Streptophyta</taxon>
        <taxon>Embryophyta</taxon>
        <taxon>Tracheophyta</taxon>
        <taxon>Polypodiopsida</taxon>
        <taxon>Polypodiidae</taxon>
        <taxon>Polypodiales</taxon>
        <taxon>Pteridineae</taxon>
        <taxon>Pteridaceae</taxon>
        <taxon>Parkerioideae</taxon>
        <taxon>Ceratopteris</taxon>
    </lineage>
</organism>
<evidence type="ECO:0000313" key="2">
    <source>
        <dbReference type="EMBL" id="KAH7301959.1"/>
    </source>
</evidence>
<dbReference type="EMBL" id="CM035428">
    <property type="protein sequence ID" value="KAH7301959.1"/>
    <property type="molecule type" value="Genomic_DNA"/>
</dbReference>
<reference evidence="2 3" key="1">
    <citation type="submission" date="2021-08" db="EMBL/GenBank/DDBJ databases">
        <title>WGS assembly of Ceratopteris richardii.</title>
        <authorList>
            <person name="Marchant D.B."/>
            <person name="Chen G."/>
            <person name="Jenkins J."/>
            <person name="Shu S."/>
            <person name="Leebens-Mack J."/>
            <person name="Grimwood J."/>
            <person name="Schmutz J."/>
            <person name="Soltis P."/>
            <person name="Soltis D."/>
            <person name="Chen Z.-H."/>
        </authorList>
    </citation>
    <scope>NUCLEOTIDE SEQUENCE [LARGE SCALE GENOMIC DNA]</scope>
    <source>
        <strain evidence="2">Whitten #5841</strain>
        <tissue evidence="2">Leaf</tissue>
    </source>
</reference>
<feature type="compositionally biased region" description="Basic and acidic residues" evidence="1">
    <location>
        <begin position="21"/>
        <end position="38"/>
    </location>
</feature>
<dbReference type="Proteomes" id="UP000825935">
    <property type="component" value="Chromosome 23"/>
</dbReference>
<dbReference type="AlphaFoldDB" id="A0A8T2RZL6"/>
<proteinExistence type="predicted"/>
<evidence type="ECO:0000313" key="3">
    <source>
        <dbReference type="Proteomes" id="UP000825935"/>
    </source>
</evidence>
<gene>
    <name evidence="2" type="ORF">KP509_23G050200</name>
</gene>
<keyword evidence="3" id="KW-1185">Reference proteome</keyword>
<accession>A0A8T2RZL6</accession>
<evidence type="ECO:0000256" key="1">
    <source>
        <dbReference type="SAM" id="MobiDB-lite"/>
    </source>
</evidence>
<comment type="caution">
    <text evidence="2">The sequence shown here is derived from an EMBL/GenBank/DDBJ whole genome shotgun (WGS) entry which is preliminary data.</text>
</comment>
<feature type="compositionally biased region" description="Basic and acidic residues" evidence="1">
    <location>
        <begin position="1"/>
        <end position="11"/>
    </location>
</feature>
<name>A0A8T2RZL6_CERRI</name>